<dbReference type="Pfam" id="PF13692">
    <property type="entry name" value="Glyco_trans_1_4"/>
    <property type="match status" value="1"/>
</dbReference>
<dbReference type="AlphaFoldDB" id="A0A2K8UEE1"/>
<organism evidence="1 2">
    <name type="scientific">Candidatus Thiodictyon syntrophicum</name>
    <dbReference type="NCBI Taxonomy" id="1166950"/>
    <lineage>
        <taxon>Bacteria</taxon>
        <taxon>Pseudomonadati</taxon>
        <taxon>Pseudomonadota</taxon>
        <taxon>Gammaproteobacteria</taxon>
        <taxon>Chromatiales</taxon>
        <taxon>Chromatiaceae</taxon>
        <taxon>Thiodictyon</taxon>
    </lineage>
</organism>
<dbReference type="Proteomes" id="UP000232638">
    <property type="component" value="Chromosome"/>
</dbReference>
<evidence type="ECO:0008006" key="3">
    <source>
        <dbReference type="Google" id="ProtNLM"/>
    </source>
</evidence>
<dbReference type="KEGG" id="tsy:THSYN_22600"/>
<gene>
    <name evidence="1" type="ORF">THSYN_22600</name>
</gene>
<dbReference type="CDD" id="cd03801">
    <property type="entry name" value="GT4_PimA-like"/>
    <property type="match status" value="1"/>
</dbReference>
<dbReference type="PANTHER" id="PTHR12526">
    <property type="entry name" value="GLYCOSYLTRANSFERASE"/>
    <property type="match status" value="1"/>
</dbReference>
<dbReference type="GO" id="GO:0016757">
    <property type="term" value="F:glycosyltransferase activity"/>
    <property type="evidence" value="ECO:0007669"/>
    <property type="project" value="TreeGrafter"/>
</dbReference>
<protein>
    <recommendedName>
        <fullName evidence="3">Glycosyltransferase subfamily 4-like N-terminal domain-containing protein</fullName>
    </recommendedName>
</protein>
<evidence type="ECO:0000313" key="2">
    <source>
        <dbReference type="Proteomes" id="UP000232638"/>
    </source>
</evidence>
<dbReference type="Gene3D" id="3.40.50.2000">
    <property type="entry name" value="Glycogen Phosphorylase B"/>
    <property type="match status" value="1"/>
</dbReference>
<dbReference type="EMBL" id="CP020370">
    <property type="protein sequence ID" value="AUB83461.1"/>
    <property type="molecule type" value="Genomic_DNA"/>
</dbReference>
<proteinExistence type="predicted"/>
<keyword evidence="2" id="KW-1185">Reference proteome</keyword>
<dbReference type="PANTHER" id="PTHR12526:SF600">
    <property type="entry name" value="GLYCOSYL TRANSFERASE GROUP 1"/>
    <property type="match status" value="1"/>
</dbReference>
<dbReference type="SUPFAM" id="SSF53756">
    <property type="entry name" value="UDP-Glycosyltransferase/glycogen phosphorylase"/>
    <property type="match status" value="1"/>
</dbReference>
<accession>A0A2K8UEE1</accession>
<name>A0A2K8UEE1_9GAMM</name>
<reference evidence="1 2" key="1">
    <citation type="submission" date="2017-03" db="EMBL/GenBank/DDBJ databases">
        <title>Complete genome sequence of Candidatus 'Thiodictyon syntrophicum' sp. nov. strain Cad16T, a photolithoautotroph purple sulfur bacterium isolated from an alpine meromictic lake.</title>
        <authorList>
            <person name="Luedin S.M."/>
            <person name="Pothier J.F."/>
            <person name="Danza F."/>
            <person name="Storelli N."/>
            <person name="Wittwer M."/>
            <person name="Tonolla M."/>
        </authorList>
    </citation>
    <scope>NUCLEOTIDE SEQUENCE [LARGE SCALE GENOMIC DNA]</scope>
    <source>
        <strain evidence="1 2">Cad16T</strain>
    </source>
</reference>
<sequence length="445" mass="49948">MREMQLDQREIGEQTQATVQAAARPKALLVVSLWPDNNGTGTQRRAFQHLWCLSHAFDIDLIVAPRRPREPQAHDRLASLCRNVIELPVARDYILAVDRYQTPGFTLLGEMLRGRRRQWRPYRKKQRLQALESLARRLNGPYELQFFFRLDTAWLRTALAAFADSQTRYVIDLDDLDSSYMRQAAHVNASLLGRELVLAMHLRAQWLQRIEKRLLRRFDIATFASIADVARVARYRPTAQVSVLTNSVALLAQPLEPRVADGTYRLLFVGLMAYMPNADAAVFLAREIVPLIRSALGPRIELFLVGKEPPPAVTALDHPPQINVTGWVEDLLPYYRNADLIVMPIRMGSGTRIKAIEALNLGRPIVSTTLGVEGLGLIPGRHLLVADSAEDLAAACCRLLTDPALRAELVANGREKVRADLGYEQALVTLMKLLGRNSETLTNGC</sequence>
<evidence type="ECO:0000313" key="1">
    <source>
        <dbReference type="EMBL" id="AUB83461.1"/>
    </source>
</evidence>